<proteinExistence type="predicted"/>
<protein>
    <submittedName>
        <fullName evidence="1">Uncharacterized protein</fullName>
    </submittedName>
</protein>
<dbReference type="EMBL" id="SPLM01000001">
    <property type="protein sequence ID" value="TMW69038.1"/>
    <property type="molecule type" value="Genomic_DNA"/>
</dbReference>
<comment type="caution">
    <text evidence="1">The sequence shown here is derived from an EMBL/GenBank/DDBJ whole genome shotgun (WGS) entry which is preliminary data.</text>
</comment>
<reference evidence="1" key="1">
    <citation type="submission" date="2019-03" db="EMBL/GenBank/DDBJ databases">
        <title>Long read genome sequence of the mycoparasitic Pythium oligandrum ATCC 38472 isolated from sugarbeet rhizosphere.</title>
        <authorList>
            <person name="Gaulin E."/>
        </authorList>
    </citation>
    <scope>NUCLEOTIDE SEQUENCE</scope>
    <source>
        <strain evidence="1">ATCC 38472_TT</strain>
    </source>
</reference>
<organism evidence="1 2">
    <name type="scientific">Pythium oligandrum</name>
    <name type="common">Mycoparasitic fungus</name>
    <dbReference type="NCBI Taxonomy" id="41045"/>
    <lineage>
        <taxon>Eukaryota</taxon>
        <taxon>Sar</taxon>
        <taxon>Stramenopiles</taxon>
        <taxon>Oomycota</taxon>
        <taxon>Peronosporomycetes</taxon>
        <taxon>Pythiales</taxon>
        <taxon>Pythiaceae</taxon>
        <taxon>Pythium</taxon>
    </lineage>
</organism>
<evidence type="ECO:0000313" key="2">
    <source>
        <dbReference type="Proteomes" id="UP000794436"/>
    </source>
</evidence>
<gene>
    <name evidence="1" type="ORF">Poli38472_001194</name>
</gene>
<evidence type="ECO:0000313" key="1">
    <source>
        <dbReference type="EMBL" id="TMW69038.1"/>
    </source>
</evidence>
<sequence>MKAPAVHVFSFDGRLDPSAPSVQHRLELRVHEDGSLTGSVRPLDASSSCDTRFVICRGTTMWRPQCVDTQRCICVFDIIGYLTNTKEFPSTFRLSVATNVFSTSFTPIQYTAGPELDGQEVPQLGIQLVRYHAEPVEVGEDGGVPRKIESKTYELRGLLVDDQDDVLEYHTTLHVGNDGSVRGECSEKYLTGPRSREAYNGRAEKIQKGEWSEERIVYQLHDTANPAKTKRTRAFKHKLADAGIRVSCYCIMNDDLTTATCVKRGVVDATVRPLSLKPQRGSFLRRQSVQVVTPQRSERSFKHTTNERRSLTSVIVVKPPHQPRYLVTKLQQIWYAIYPAASLVSS</sequence>
<name>A0A8K1CVJ2_PYTOL</name>
<accession>A0A8K1CVJ2</accession>
<dbReference type="Proteomes" id="UP000794436">
    <property type="component" value="Unassembled WGS sequence"/>
</dbReference>
<dbReference type="AlphaFoldDB" id="A0A8K1CVJ2"/>
<keyword evidence="2" id="KW-1185">Reference proteome</keyword>